<dbReference type="Gene3D" id="3.30.420.10">
    <property type="entry name" value="Ribonuclease H-like superfamily/Ribonuclease H"/>
    <property type="match status" value="1"/>
</dbReference>
<dbReference type="GO" id="GO:0004523">
    <property type="term" value="F:RNA-DNA hybrid ribonuclease activity"/>
    <property type="evidence" value="ECO:0007669"/>
    <property type="project" value="UniProtKB-EC"/>
</dbReference>
<dbReference type="GO" id="GO:0046872">
    <property type="term" value="F:metal ion binding"/>
    <property type="evidence" value="ECO:0007669"/>
    <property type="project" value="UniProtKB-KW"/>
</dbReference>
<reference evidence="12" key="1">
    <citation type="submission" date="2012-12" db="EMBL/GenBank/DDBJ databases">
        <authorList>
            <person name="Hellsten U."/>
            <person name="Grimwood J."/>
            <person name="Chapman J.A."/>
            <person name="Shapiro H."/>
            <person name="Aerts A."/>
            <person name="Otillar R.P."/>
            <person name="Terry A.Y."/>
            <person name="Boore J.L."/>
            <person name="Simakov O."/>
            <person name="Marletaz F."/>
            <person name="Cho S.-J."/>
            <person name="Edsinger-Gonzales E."/>
            <person name="Havlak P."/>
            <person name="Kuo D.-H."/>
            <person name="Larsson T."/>
            <person name="Lv J."/>
            <person name="Arendt D."/>
            <person name="Savage R."/>
            <person name="Osoegawa K."/>
            <person name="de Jong P."/>
            <person name="Lindberg D.R."/>
            <person name="Seaver E.C."/>
            <person name="Weisblat D.A."/>
            <person name="Putnam N.H."/>
            <person name="Grigoriev I.V."/>
            <person name="Rokhsar D.S."/>
        </authorList>
    </citation>
    <scope>NUCLEOTIDE SEQUENCE</scope>
    <source>
        <strain evidence="12">I ESC-2004</strain>
    </source>
</reference>
<dbReference type="PANTHER" id="PTHR10642:SF26">
    <property type="entry name" value="RIBONUCLEASE H1"/>
    <property type="match status" value="1"/>
</dbReference>
<dbReference type="InterPro" id="IPR021900">
    <property type="entry name" value="DUF3512"/>
</dbReference>
<feature type="non-terminal residue" evidence="10">
    <location>
        <position position="502"/>
    </location>
</feature>
<dbReference type="OMA" id="KCHIEIS"/>
<reference evidence="11" key="3">
    <citation type="submission" date="2015-06" db="UniProtKB">
        <authorList>
            <consortium name="EnsemblMetazoa"/>
        </authorList>
    </citation>
    <scope>IDENTIFICATION</scope>
</reference>
<evidence type="ECO:0000313" key="12">
    <source>
        <dbReference type="Proteomes" id="UP000014760"/>
    </source>
</evidence>
<dbReference type="Proteomes" id="UP000014760">
    <property type="component" value="Unassembled WGS sequence"/>
</dbReference>
<dbReference type="GO" id="GO:0003676">
    <property type="term" value="F:nucleic acid binding"/>
    <property type="evidence" value="ECO:0007669"/>
    <property type="project" value="InterPro"/>
</dbReference>
<keyword evidence="5" id="KW-0479">Metal-binding</keyword>
<feature type="coiled-coil region" evidence="8">
    <location>
        <begin position="390"/>
        <end position="424"/>
    </location>
</feature>
<evidence type="ECO:0000256" key="1">
    <source>
        <dbReference type="ARBA" id="ARBA00000077"/>
    </source>
</evidence>
<dbReference type="InterPro" id="IPR036397">
    <property type="entry name" value="RNaseH_sf"/>
</dbReference>
<sequence length="502" mass="56966">MANAIFYTSKPSFIRPLLYRTEEALESVITAPIAPFKISDVPPWKLRPPEVDTSISKFLKDQHPALFLKQEFYNLIDKYPGINIYTDGSKSNNAVACAFTCSTYQIQFGLPTQMSIYTAELIAIEQALIFIETVKDEDQFNICSDSLSSLTALSNCDITHPYLLSILTKQNNLVRKGKLVVFIWCPSHVGILGNEVADRLAKQALVMPVTKLPLPHTDYKSPIRSYVKSLWQNEWDEETDNKLHSIQPVISEWKQGPQIDRRGEIVLARARIGHSHLTHGYLLRREVAPFCIPCQSLLTVKHILIDCIDFKMSLTYLQYGPFSSFAPVFDSSAANLSEEDSRLLNSTYGDEIGIQYAKSLEEYVVDCGESSLKMVDNLLDILTSGQHSKCARIMAEREKEAKRKQEEEARKKREQKEVERLANELKNPIDFDSLRSLSDLGINTSFLDNLEKQFSTEGVNVKLEETSSMLADLKDLQYERLAQQMPDNVPNLEPPTDKEVEL</sequence>
<dbReference type="PANTHER" id="PTHR10642">
    <property type="entry name" value="RIBONUCLEASE H1"/>
    <property type="match status" value="1"/>
</dbReference>
<proteinExistence type="inferred from homology"/>
<dbReference type="InterPro" id="IPR002156">
    <property type="entry name" value="RNaseH_domain"/>
</dbReference>
<keyword evidence="4" id="KW-0540">Nuclease</keyword>
<dbReference type="PROSITE" id="PS50879">
    <property type="entry name" value="RNASE_H_1"/>
    <property type="match status" value="1"/>
</dbReference>
<evidence type="ECO:0000256" key="5">
    <source>
        <dbReference type="ARBA" id="ARBA00022723"/>
    </source>
</evidence>
<comment type="catalytic activity">
    <reaction evidence="1">
        <text>Endonucleolytic cleavage to 5'-phosphomonoester.</text>
        <dbReference type="EC" id="3.1.26.4"/>
    </reaction>
</comment>
<dbReference type="OrthoDB" id="6154617at2759"/>
<dbReference type="SUPFAM" id="SSF53098">
    <property type="entry name" value="Ribonuclease H-like"/>
    <property type="match status" value="1"/>
</dbReference>
<dbReference type="InterPro" id="IPR012337">
    <property type="entry name" value="RNaseH-like_sf"/>
</dbReference>
<evidence type="ECO:0000313" key="10">
    <source>
        <dbReference type="EMBL" id="ELT94903.1"/>
    </source>
</evidence>
<keyword evidence="6" id="KW-0255">Endonuclease</keyword>
<accession>R7TM52</accession>
<dbReference type="CDD" id="cd09276">
    <property type="entry name" value="Rnase_HI_RT_non_LTR"/>
    <property type="match status" value="1"/>
</dbReference>
<dbReference type="Pfam" id="PF12024">
    <property type="entry name" value="DUF3512"/>
    <property type="match status" value="1"/>
</dbReference>
<dbReference type="EnsemblMetazoa" id="CapteT189741">
    <property type="protein sequence ID" value="CapteP189741"/>
    <property type="gene ID" value="CapteG189741"/>
</dbReference>
<dbReference type="HOGENOM" id="CLU_543571_0_0_1"/>
<evidence type="ECO:0000259" key="9">
    <source>
        <dbReference type="PROSITE" id="PS50879"/>
    </source>
</evidence>
<evidence type="ECO:0000256" key="3">
    <source>
        <dbReference type="ARBA" id="ARBA00012180"/>
    </source>
</evidence>
<dbReference type="Pfam" id="PF00075">
    <property type="entry name" value="RNase_H"/>
    <property type="match status" value="1"/>
</dbReference>
<dbReference type="EMBL" id="KB309289">
    <property type="protein sequence ID" value="ELT94903.1"/>
    <property type="molecule type" value="Genomic_DNA"/>
</dbReference>
<keyword evidence="7" id="KW-0378">Hydrolase</keyword>
<evidence type="ECO:0000313" key="11">
    <source>
        <dbReference type="EnsemblMetazoa" id="CapteP189741"/>
    </source>
</evidence>
<evidence type="ECO:0000256" key="7">
    <source>
        <dbReference type="ARBA" id="ARBA00022801"/>
    </source>
</evidence>
<evidence type="ECO:0000256" key="4">
    <source>
        <dbReference type="ARBA" id="ARBA00022722"/>
    </source>
</evidence>
<protein>
    <recommendedName>
        <fullName evidence="3">ribonuclease H</fullName>
        <ecNumber evidence="3">3.1.26.4</ecNumber>
    </recommendedName>
</protein>
<dbReference type="AlphaFoldDB" id="R7TM52"/>
<evidence type="ECO:0000256" key="8">
    <source>
        <dbReference type="SAM" id="Coils"/>
    </source>
</evidence>
<organism evidence="10">
    <name type="scientific">Capitella teleta</name>
    <name type="common">Polychaete worm</name>
    <dbReference type="NCBI Taxonomy" id="283909"/>
    <lineage>
        <taxon>Eukaryota</taxon>
        <taxon>Metazoa</taxon>
        <taxon>Spiralia</taxon>
        <taxon>Lophotrochozoa</taxon>
        <taxon>Annelida</taxon>
        <taxon>Polychaeta</taxon>
        <taxon>Sedentaria</taxon>
        <taxon>Scolecida</taxon>
        <taxon>Capitellidae</taxon>
        <taxon>Capitella</taxon>
    </lineage>
</organism>
<comment type="similarity">
    <text evidence="2">Belongs to the RNase H family.</text>
</comment>
<dbReference type="GO" id="GO:0043137">
    <property type="term" value="P:DNA replication, removal of RNA primer"/>
    <property type="evidence" value="ECO:0007669"/>
    <property type="project" value="TreeGrafter"/>
</dbReference>
<keyword evidence="12" id="KW-1185">Reference proteome</keyword>
<reference evidence="10 12" key="2">
    <citation type="journal article" date="2013" name="Nature">
        <title>Insights into bilaterian evolution from three spiralian genomes.</title>
        <authorList>
            <person name="Simakov O."/>
            <person name="Marletaz F."/>
            <person name="Cho S.J."/>
            <person name="Edsinger-Gonzales E."/>
            <person name="Havlak P."/>
            <person name="Hellsten U."/>
            <person name="Kuo D.H."/>
            <person name="Larsson T."/>
            <person name="Lv J."/>
            <person name="Arendt D."/>
            <person name="Savage R."/>
            <person name="Osoegawa K."/>
            <person name="de Jong P."/>
            <person name="Grimwood J."/>
            <person name="Chapman J.A."/>
            <person name="Shapiro H."/>
            <person name="Aerts A."/>
            <person name="Otillar R.P."/>
            <person name="Terry A.Y."/>
            <person name="Boore J.L."/>
            <person name="Grigoriev I.V."/>
            <person name="Lindberg D.R."/>
            <person name="Seaver E.C."/>
            <person name="Weisblat D.A."/>
            <person name="Putnam N.H."/>
            <person name="Rokhsar D.S."/>
        </authorList>
    </citation>
    <scope>NUCLEOTIDE SEQUENCE</scope>
    <source>
        <strain evidence="10 12">I ESC-2004</strain>
    </source>
</reference>
<dbReference type="EMBL" id="AMQN01028946">
    <property type="status" value="NOT_ANNOTATED_CDS"/>
    <property type="molecule type" value="Genomic_DNA"/>
</dbReference>
<gene>
    <name evidence="10" type="ORF">CAPTEDRAFT_189741</name>
</gene>
<keyword evidence="8" id="KW-0175">Coiled coil</keyword>
<name>R7TM52_CAPTE</name>
<dbReference type="InterPro" id="IPR050092">
    <property type="entry name" value="RNase_H"/>
</dbReference>
<dbReference type="EC" id="3.1.26.4" evidence="3"/>
<evidence type="ECO:0000256" key="2">
    <source>
        <dbReference type="ARBA" id="ARBA00005300"/>
    </source>
</evidence>
<dbReference type="STRING" id="283909.R7TM52"/>
<feature type="domain" description="RNase H type-1" evidence="9">
    <location>
        <begin position="78"/>
        <end position="206"/>
    </location>
</feature>
<evidence type="ECO:0000256" key="6">
    <source>
        <dbReference type="ARBA" id="ARBA00022759"/>
    </source>
</evidence>